<dbReference type="EMBL" id="PEIB01000001">
    <property type="protein sequence ID" value="RXJ74746.1"/>
    <property type="molecule type" value="Genomic_DNA"/>
</dbReference>
<dbReference type="InterPro" id="IPR015943">
    <property type="entry name" value="WD40/YVTN_repeat-like_dom_sf"/>
</dbReference>
<keyword evidence="1" id="KW-1133">Transmembrane helix</keyword>
<keyword evidence="2" id="KW-0732">Signal</keyword>
<sequence>MLLPIKFIRPRCMHALLFLAVTLAMSMKSSLASAGEFIYQAVGDIDRPVVQIAPIPDSGAWTMGGQGVVSFVDGENSYALSDVTQLPEPTFKKMAYDPQNSELWLVSAKYLYRYEVTTNTWQDFLLKGISDICVFEGNIFLSIGASIRRFDRPLSDFVPLAELPEHYPRIYPSADKIFITTKHKISSLASGEITPLATLIDNEIYSLLPIERNRLILGTSSGLVIVKSNGETKALTTLSGKRIYDVKMWNAKLWAATSDGVYGFTLIEGNNNTVILRQVYSPLESDGATYALAPESDSLWLAGIYGVGVRPMFADGVIKKFVSAERQRDIRAIIPLEQSQGVMVFMQNSVTHLDEDLNTVWVTQLNNRVRSQALLKGEIWLVTDGGVIRINRETGDVMPSDPYLANASPEKIYSDGKSLWLWSDKVGLSRYWPDKALLPYTEFWEQRHRGLMVNSMAAGPNSTVIATNMGLYIAINGQFTYVDSSESIGNIMQVKYINGSYWVLSYTGIYVYSNDLFSPPKKATLPLQEKAQCIFSSKDNVFFGTSKHIAWQSLSDTQHSHFHTAQVPGLQWKDFSPTLCVGNGERFVIGDSKTALLVKADIFNNVRPFSREAFVSSVTLGTRLWRVGLEKDASYLLPANKAISVSLSLLYDSKCPFEYRLWGNGGGEWHTTEAQELNFDHLLPGSYQLQIRERNRIDSLLSFTIEQPLYLRFWGVLVCIFISFLVLFLILVVRNIKLRQQNTYLRKTVHVSIKELEAKKRQSKPEVAIRLRFRQVQP</sequence>
<dbReference type="Proteomes" id="UP000290287">
    <property type="component" value="Unassembled WGS sequence"/>
</dbReference>
<dbReference type="AlphaFoldDB" id="A0A4Q0YU02"/>
<keyword evidence="4" id="KW-1185">Reference proteome</keyword>
<evidence type="ECO:0000256" key="1">
    <source>
        <dbReference type="SAM" id="Phobius"/>
    </source>
</evidence>
<name>A0A4Q0YU02_9GAMM</name>
<keyword evidence="1" id="KW-0812">Transmembrane</keyword>
<evidence type="ECO:0000313" key="4">
    <source>
        <dbReference type="Proteomes" id="UP000290287"/>
    </source>
</evidence>
<feature type="transmembrane region" description="Helical" evidence="1">
    <location>
        <begin position="709"/>
        <end position="733"/>
    </location>
</feature>
<comment type="caution">
    <text evidence="3">The sequence shown here is derived from an EMBL/GenBank/DDBJ whole genome shotgun (WGS) entry which is preliminary data.</text>
</comment>
<accession>A0A4Q0YU02</accession>
<gene>
    <name evidence="3" type="ORF">CS022_00485</name>
</gene>
<protein>
    <recommendedName>
        <fullName evidence="5">Two component regulator three Y domain-containing protein</fullName>
    </recommendedName>
</protein>
<keyword evidence="1" id="KW-0472">Membrane</keyword>
<dbReference type="Gene3D" id="2.130.10.10">
    <property type="entry name" value="YVTN repeat-like/Quinoprotein amine dehydrogenase"/>
    <property type="match status" value="2"/>
</dbReference>
<evidence type="ECO:0000313" key="3">
    <source>
        <dbReference type="EMBL" id="RXJ74746.1"/>
    </source>
</evidence>
<proteinExistence type="predicted"/>
<evidence type="ECO:0008006" key="5">
    <source>
        <dbReference type="Google" id="ProtNLM"/>
    </source>
</evidence>
<evidence type="ECO:0000256" key="2">
    <source>
        <dbReference type="SAM" id="SignalP"/>
    </source>
</evidence>
<feature type="chain" id="PRO_5020424693" description="Two component regulator three Y domain-containing protein" evidence="2">
    <location>
        <begin position="35"/>
        <end position="778"/>
    </location>
</feature>
<reference evidence="3 4" key="1">
    <citation type="submission" date="2017-10" db="EMBL/GenBank/DDBJ databases">
        <title>Nyctiphanis sp. nov., isolated from the stomach of the euphausiid Nyctiphanes simplex (Hansen, 1911) in the Gulf of California.</title>
        <authorList>
            <person name="Gomez-Gil B."/>
            <person name="Aguilar-Mendez M."/>
            <person name="Lopez-Cortes A."/>
            <person name="Gomez-Gutierrez J."/>
            <person name="Roque A."/>
            <person name="Lang E."/>
            <person name="Gonzalez-Castillo A."/>
        </authorList>
    </citation>
    <scope>NUCLEOTIDE SEQUENCE [LARGE SCALE GENOMIC DNA]</scope>
    <source>
        <strain evidence="3 4">CAIM 600</strain>
    </source>
</reference>
<feature type="signal peptide" evidence="2">
    <location>
        <begin position="1"/>
        <end position="34"/>
    </location>
</feature>
<organism evidence="3 4">
    <name type="scientific">Veronia nyctiphanis</name>
    <dbReference type="NCBI Taxonomy" id="1278244"/>
    <lineage>
        <taxon>Bacteria</taxon>
        <taxon>Pseudomonadati</taxon>
        <taxon>Pseudomonadota</taxon>
        <taxon>Gammaproteobacteria</taxon>
        <taxon>Vibrionales</taxon>
        <taxon>Vibrionaceae</taxon>
        <taxon>Veronia</taxon>
    </lineage>
</organism>